<dbReference type="OrthoDB" id="7790673at2759"/>
<accession>A0A4C1X2I4</accession>
<proteinExistence type="predicted"/>
<dbReference type="AlphaFoldDB" id="A0A4C1X2I4"/>
<protein>
    <submittedName>
        <fullName evidence="2">Uncharacterized protein</fullName>
    </submittedName>
</protein>
<evidence type="ECO:0000313" key="2">
    <source>
        <dbReference type="EMBL" id="GBP57938.1"/>
    </source>
</evidence>
<dbReference type="EMBL" id="BGZK01000723">
    <property type="protein sequence ID" value="GBP57938.1"/>
    <property type="molecule type" value="Genomic_DNA"/>
</dbReference>
<gene>
    <name evidence="2" type="ORF">EVAR_40797_1</name>
</gene>
<dbReference type="Proteomes" id="UP000299102">
    <property type="component" value="Unassembled WGS sequence"/>
</dbReference>
<name>A0A4C1X2I4_EUMVA</name>
<reference evidence="2 3" key="1">
    <citation type="journal article" date="2019" name="Commun. Biol.">
        <title>The bagworm genome reveals a unique fibroin gene that provides high tensile strength.</title>
        <authorList>
            <person name="Kono N."/>
            <person name="Nakamura H."/>
            <person name="Ohtoshi R."/>
            <person name="Tomita M."/>
            <person name="Numata K."/>
            <person name="Arakawa K."/>
        </authorList>
    </citation>
    <scope>NUCLEOTIDE SEQUENCE [LARGE SCALE GENOMIC DNA]</scope>
</reference>
<evidence type="ECO:0000313" key="3">
    <source>
        <dbReference type="Proteomes" id="UP000299102"/>
    </source>
</evidence>
<sequence length="86" mass="9204">MIKNEMLDTVDTTLFLGLTLDSQLRWNSHITRLAKRLGSAAHANLEKEICIIRKDDKSSGFAGGAPERDGGEVGGAGNQCAGEFKA</sequence>
<feature type="region of interest" description="Disordered" evidence="1">
    <location>
        <begin position="61"/>
        <end position="86"/>
    </location>
</feature>
<evidence type="ECO:0000256" key="1">
    <source>
        <dbReference type="SAM" id="MobiDB-lite"/>
    </source>
</evidence>
<organism evidence="2 3">
    <name type="scientific">Eumeta variegata</name>
    <name type="common">Bagworm moth</name>
    <name type="synonym">Eumeta japonica</name>
    <dbReference type="NCBI Taxonomy" id="151549"/>
    <lineage>
        <taxon>Eukaryota</taxon>
        <taxon>Metazoa</taxon>
        <taxon>Ecdysozoa</taxon>
        <taxon>Arthropoda</taxon>
        <taxon>Hexapoda</taxon>
        <taxon>Insecta</taxon>
        <taxon>Pterygota</taxon>
        <taxon>Neoptera</taxon>
        <taxon>Endopterygota</taxon>
        <taxon>Lepidoptera</taxon>
        <taxon>Glossata</taxon>
        <taxon>Ditrysia</taxon>
        <taxon>Tineoidea</taxon>
        <taxon>Psychidae</taxon>
        <taxon>Oiketicinae</taxon>
        <taxon>Eumeta</taxon>
    </lineage>
</organism>
<comment type="caution">
    <text evidence="2">The sequence shown here is derived from an EMBL/GenBank/DDBJ whole genome shotgun (WGS) entry which is preliminary data.</text>
</comment>
<keyword evidence="3" id="KW-1185">Reference proteome</keyword>